<comment type="caution">
    <text evidence="1">The sequence shown here is derived from an EMBL/GenBank/DDBJ whole genome shotgun (WGS) entry which is preliminary data.</text>
</comment>
<dbReference type="Proteomes" id="UP000885672">
    <property type="component" value="Unassembled WGS sequence"/>
</dbReference>
<dbReference type="AlphaFoldDB" id="A0A7V0T6C6"/>
<dbReference type="EMBL" id="DSBX01000210">
    <property type="protein sequence ID" value="HDQ99748.1"/>
    <property type="molecule type" value="Genomic_DNA"/>
</dbReference>
<gene>
    <name evidence="1" type="ORF">ENN51_05645</name>
</gene>
<sequence length="267" mass="29302">MVDVFGVLRERALAATRDWADDRFLIRGMWKVELAFRPNPDERTFRYTFWLVQTVGQGCCYCIGDDERGHGLVGTDAREIFNLQTCISIAALDSVYASIPKYPAATHELHGNSIDKTGARTDIIVEEANRLLSGITGRKPRVVNVGVVGNVIRHLCGRGCEVLATDLEPETVGRVVHGVRVEDGTRTFERVAESDLAVVTGMTIASDALGPIIEAAQSGGAKLLLFCETGANFGEEYCRSLGVDTVVGEPFPFYIFQGTSRIEVFRR</sequence>
<dbReference type="Gene3D" id="3.40.50.11590">
    <property type="match status" value="1"/>
</dbReference>
<evidence type="ECO:0008006" key="2">
    <source>
        <dbReference type="Google" id="ProtNLM"/>
    </source>
</evidence>
<dbReference type="SUPFAM" id="SSF159713">
    <property type="entry name" value="Dhaf3308-like"/>
    <property type="match status" value="1"/>
</dbReference>
<accession>A0A7V0T6C6</accession>
<name>A0A7V0T6C6_UNCW3</name>
<protein>
    <recommendedName>
        <fullName evidence="2">Heavy-metal chelation domain-containing protein</fullName>
    </recommendedName>
</protein>
<organism evidence="1">
    <name type="scientific">candidate division WOR-3 bacterium</name>
    <dbReference type="NCBI Taxonomy" id="2052148"/>
    <lineage>
        <taxon>Bacteria</taxon>
        <taxon>Bacteria division WOR-3</taxon>
    </lineage>
</organism>
<reference evidence="1" key="1">
    <citation type="journal article" date="2020" name="mSystems">
        <title>Genome- and Community-Level Interaction Insights into Carbon Utilization and Element Cycling Functions of Hydrothermarchaeota in Hydrothermal Sediment.</title>
        <authorList>
            <person name="Zhou Z."/>
            <person name="Liu Y."/>
            <person name="Xu W."/>
            <person name="Pan J."/>
            <person name="Luo Z.H."/>
            <person name="Li M."/>
        </authorList>
    </citation>
    <scope>NUCLEOTIDE SEQUENCE [LARGE SCALE GENOMIC DNA]</scope>
    <source>
        <strain evidence="1">SpSt-1182</strain>
    </source>
</reference>
<evidence type="ECO:0000313" key="1">
    <source>
        <dbReference type="EMBL" id="HDQ99748.1"/>
    </source>
</evidence>
<proteinExistence type="predicted"/>